<accession>A0AAN7JRS7</accession>
<dbReference type="GO" id="GO:0009725">
    <property type="term" value="P:response to hormone"/>
    <property type="evidence" value="ECO:0007669"/>
    <property type="project" value="UniProtKB-ARBA"/>
</dbReference>
<dbReference type="GO" id="GO:0005783">
    <property type="term" value="C:endoplasmic reticulum"/>
    <property type="evidence" value="ECO:0007669"/>
    <property type="project" value="UniProtKB-SubCell"/>
</dbReference>
<evidence type="ECO:0000313" key="15">
    <source>
        <dbReference type="EMBL" id="KAK4753180.1"/>
    </source>
</evidence>
<feature type="transmembrane region" description="Helical" evidence="14">
    <location>
        <begin position="116"/>
        <end position="136"/>
    </location>
</feature>
<evidence type="ECO:0000256" key="10">
    <source>
        <dbReference type="ARBA" id="ARBA00022989"/>
    </source>
</evidence>
<evidence type="ECO:0000256" key="6">
    <source>
        <dbReference type="ARBA" id="ARBA00022473"/>
    </source>
</evidence>
<evidence type="ECO:0000256" key="2">
    <source>
        <dbReference type="ARBA" id="ARBA00004141"/>
    </source>
</evidence>
<protein>
    <submittedName>
        <fullName evidence="15">Uncharacterized protein</fullName>
    </submittedName>
</protein>
<evidence type="ECO:0000256" key="4">
    <source>
        <dbReference type="ARBA" id="ARBA00004496"/>
    </source>
</evidence>
<gene>
    <name evidence="15" type="ORF">SAY87_021978</name>
</gene>
<dbReference type="AlphaFoldDB" id="A0AAN7JRS7"/>
<feature type="region of interest" description="Disordered" evidence="13">
    <location>
        <begin position="37"/>
        <end position="61"/>
    </location>
</feature>
<keyword evidence="6" id="KW-0217">Developmental protein</keyword>
<dbReference type="GO" id="GO:0016020">
    <property type="term" value="C:membrane"/>
    <property type="evidence" value="ECO:0007669"/>
    <property type="project" value="UniProtKB-SubCell"/>
</dbReference>
<keyword evidence="16" id="KW-1185">Reference proteome</keyword>
<evidence type="ECO:0000256" key="1">
    <source>
        <dbReference type="ARBA" id="ARBA00004123"/>
    </source>
</evidence>
<evidence type="ECO:0000256" key="7">
    <source>
        <dbReference type="ARBA" id="ARBA00022490"/>
    </source>
</evidence>
<organism evidence="15 16">
    <name type="scientific">Trapa incisa</name>
    <dbReference type="NCBI Taxonomy" id="236973"/>
    <lineage>
        <taxon>Eukaryota</taxon>
        <taxon>Viridiplantae</taxon>
        <taxon>Streptophyta</taxon>
        <taxon>Embryophyta</taxon>
        <taxon>Tracheophyta</taxon>
        <taxon>Spermatophyta</taxon>
        <taxon>Magnoliopsida</taxon>
        <taxon>eudicotyledons</taxon>
        <taxon>Gunneridae</taxon>
        <taxon>Pentapetalae</taxon>
        <taxon>rosids</taxon>
        <taxon>malvids</taxon>
        <taxon>Myrtales</taxon>
        <taxon>Lythraceae</taxon>
        <taxon>Trapa</taxon>
    </lineage>
</organism>
<name>A0AAN7JRS7_9MYRT</name>
<evidence type="ECO:0000256" key="13">
    <source>
        <dbReference type="SAM" id="MobiDB-lite"/>
    </source>
</evidence>
<dbReference type="EMBL" id="JAXIOK010000016">
    <property type="protein sequence ID" value="KAK4753180.1"/>
    <property type="molecule type" value="Genomic_DNA"/>
</dbReference>
<keyword evidence="10 14" id="KW-1133">Transmembrane helix</keyword>
<dbReference type="GO" id="GO:0005634">
    <property type="term" value="C:nucleus"/>
    <property type="evidence" value="ECO:0007669"/>
    <property type="project" value="UniProtKB-SubCell"/>
</dbReference>
<evidence type="ECO:0000313" key="16">
    <source>
        <dbReference type="Proteomes" id="UP001345219"/>
    </source>
</evidence>
<proteinExistence type="inferred from homology"/>
<evidence type="ECO:0000256" key="5">
    <source>
        <dbReference type="ARBA" id="ARBA00006891"/>
    </source>
</evidence>
<evidence type="ECO:0000256" key="11">
    <source>
        <dbReference type="ARBA" id="ARBA00023136"/>
    </source>
</evidence>
<keyword evidence="11 14" id="KW-0472">Membrane</keyword>
<dbReference type="PANTHER" id="PTHR36023:SF3">
    <property type="entry name" value="ARGOS-LIKE PROTEIN"/>
    <property type="match status" value="1"/>
</dbReference>
<keyword evidence="9" id="KW-0256">Endoplasmic reticulum</keyword>
<reference evidence="15 16" key="1">
    <citation type="journal article" date="2023" name="Hortic Res">
        <title>Pangenome of water caltrop reveals structural variations and asymmetric subgenome divergence after allopolyploidization.</title>
        <authorList>
            <person name="Zhang X."/>
            <person name="Chen Y."/>
            <person name="Wang L."/>
            <person name="Yuan Y."/>
            <person name="Fang M."/>
            <person name="Shi L."/>
            <person name="Lu R."/>
            <person name="Comes H.P."/>
            <person name="Ma Y."/>
            <person name="Chen Y."/>
            <person name="Huang G."/>
            <person name="Zhou Y."/>
            <person name="Zheng Z."/>
            <person name="Qiu Y."/>
        </authorList>
    </citation>
    <scope>NUCLEOTIDE SEQUENCE [LARGE SCALE GENOMIC DNA]</scope>
    <source>
        <tissue evidence="15">Roots</tissue>
    </source>
</reference>
<comment type="caution">
    <text evidence="15">The sequence shown here is derived from an EMBL/GenBank/DDBJ whole genome shotgun (WGS) entry which is preliminary data.</text>
</comment>
<evidence type="ECO:0000256" key="9">
    <source>
        <dbReference type="ARBA" id="ARBA00022824"/>
    </source>
</evidence>
<comment type="subcellular location">
    <subcellularLocation>
        <location evidence="4">Cytoplasm</location>
    </subcellularLocation>
    <subcellularLocation>
        <location evidence="3">Endoplasmic reticulum</location>
    </subcellularLocation>
    <subcellularLocation>
        <location evidence="2">Membrane</location>
        <topology evidence="2">Multi-pass membrane protein</topology>
    </subcellularLocation>
    <subcellularLocation>
        <location evidence="1">Nucleus</location>
    </subcellularLocation>
</comment>
<evidence type="ECO:0000256" key="8">
    <source>
        <dbReference type="ARBA" id="ARBA00022692"/>
    </source>
</evidence>
<comment type="similarity">
    <text evidence="5">Belongs to the plant organ size related (OSR) protein family.</text>
</comment>
<evidence type="ECO:0000256" key="12">
    <source>
        <dbReference type="ARBA" id="ARBA00023242"/>
    </source>
</evidence>
<dbReference type="InterPro" id="IPR037468">
    <property type="entry name" value="ARGOS/ARL/OSR1"/>
</dbReference>
<keyword evidence="12" id="KW-0539">Nucleus</keyword>
<keyword evidence="7" id="KW-0963">Cytoplasm</keyword>
<evidence type="ECO:0000256" key="3">
    <source>
        <dbReference type="ARBA" id="ARBA00004240"/>
    </source>
</evidence>
<keyword evidence="8 14" id="KW-0812">Transmembrane</keyword>
<dbReference type="PANTHER" id="PTHR36023">
    <property type="entry name" value="ARGOS-LIKE PROTEIN"/>
    <property type="match status" value="1"/>
</dbReference>
<evidence type="ECO:0000256" key="14">
    <source>
        <dbReference type="SAM" id="Phobius"/>
    </source>
</evidence>
<dbReference type="Proteomes" id="UP001345219">
    <property type="component" value="Chromosome 16"/>
</dbReference>
<dbReference type="GO" id="GO:0046622">
    <property type="term" value="P:positive regulation of organ growth"/>
    <property type="evidence" value="ECO:0007669"/>
    <property type="project" value="InterPro"/>
</dbReference>
<feature type="transmembrane region" description="Helical" evidence="14">
    <location>
        <begin position="91"/>
        <end position="110"/>
    </location>
</feature>
<sequence length="151" mass="17079">MVTIGQVLDSYDCLLARVVLLLEMFHIGNPLQDATYGRGSLPSQRSDPYERTQTRRRAVQDSISTRRHRRRWMRIVRGTTYRSRPIGSMRWMAMVLAALTLSLLVLPLVLPPLPPPPLLLLMVPVLIMSLLLLLALSPPAKDPVLVPISHR</sequence>